<organism evidence="1 2">
    <name type="scientific">Dreissena polymorpha</name>
    <name type="common">Zebra mussel</name>
    <name type="synonym">Mytilus polymorpha</name>
    <dbReference type="NCBI Taxonomy" id="45954"/>
    <lineage>
        <taxon>Eukaryota</taxon>
        <taxon>Metazoa</taxon>
        <taxon>Spiralia</taxon>
        <taxon>Lophotrochozoa</taxon>
        <taxon>Mollusca</taxon>
        <taxon>Bivalvia</taxon>
        <taxon>Autobranchia</taxon>
        <taxon>Heteroconchia</taxon>
        <taxon>Euheterodonta</taxon>
        <taxon>Imparidentia</taxon>
        <taxon>Neoheterodontei</taxon>
        <taxon>Myida</taxon>
        <taxon>Dreissenoidea</taxon>
        <taxon>Dreissenidae</taxon>
        <taxon>Dreissena</taxon>
    </lineage>
</organism>
<keyword evidence="2" id="KW-1185">Reference proteome</keyword>
<evidence type="ECO:0000313" key="2">
    <source>
        <dbReference type="Proteomes" id="UP000828390"/>
    </source>
</evidence>
<dbReference type="Proteomes" id="UP000828390">
    <property type="component" value="Unassembled WGS sequence"/>
</dbReference>
<reference evidence="1" key="1">
    <citation type="journal article" date="2019" name="bioRxiv">
        <title>The Genome of the Zebra Mussel, Dreissena polymorpha: A Resource for Invasive Species Research.</title>
        <authorList>
            <person name="McCartney M.A."/>
            <person name="Auch B."/>
            <person name="Kono T."/>
            <person name="Mallez S."/>
            <person name="Zhang Y."/>
            <person name="Obille A."/>
            <person name="Becker A."/>
            <person name="Abrahante J.E."/>
            <person name="Garbe J."/>
            <person name="Badalamenti J.P."/>
            <person name="Herman A."/>
            <person name="Mangelson H."/>
            <person name="Liachko I."/>
            <person name="Sullivan S."/>
            <person name="Sone E.D."/>
            <person name="Koren S."/>
            <person name="Silverstein K.A.T."/>
            <person name="Beckman K.B."/>
            <person name="Gohl D.M."/>
        </authorList>
    </citation>
    <scope>NUCLEOTIDE SEQUENCE</scope>
    <source>
        <strain evidence="1">Duluth1</strain>
        <tissue evidence="1">Whole animal</tissue>
    </source>
</reference>
<dbReference type="AlphaFoldDB" id="A0A9D4IH25"/>
<name>A0A9D4IH25_DREPO</name>
<evidence type="ECO:0000313" key="1">
    <source>
        <dbReference type="EMBL" id="KAH3773029.1"/>
    </source>
</evidence>
<dbReference type="EMBL" id="JAIWYP010000009">
    <property type="protein sequence ID" value="KAH3773029.1"/>
    <property type="molecule type" value="Genomic_DNA"/>
</dbReference>
<comment type="caution">
    <text evidence="1">The sequence shown here is derived from an EMBL/GenBank/DDBJ whole genome shotgun (WGS) entry which is preliminary data.</text>
</comment>
<sequence length="71" mass="8077">MVDINASSELIPTGVHTRGHANRYIVPFTTVNAYQFSFFQNGIRLWNGLQEQVVTSPSIDVFITRMGELYK</sequence>
<protein>
    <submittedName>
        <fullName evidence="1">Uncharacterized protein</fullName>
    </submittedName>
</protein>
<proteinExistence type="predicted"/>
<reference evidence="1" key="2">
    <citation type="submission" date="2020-11" db="EMBL/GenBank/DDBJ databases">
        <authorList>
            <person name="McCartney M.A."/>
            <person name="Auch B."/>
            <person name="Kono T."/>
            <person name="Mallez S."/>
            <person name="Becker A."/>
            <person name="Gohl D.M."/>
            <person name="Silverstein K.A.T."/>
            <person name="Koren S."/>
            <person name="Bechman K.B."/>
            <person name="Herman A."/>
            <person name="Abrahante J.E."/>
            <person name="Garbe J."/>
        </authorList>
    </citation>
    <scope>NUCLEOTIDE SEQUENCE</scope>
    <source>
        <strain evidence="1">Duluth1</strain>
        <tissue evidence="1">Whole animal</tissue>
    </source>
</reference>
<gene>
    <name evidence="1" type="ORF">DPMN_174378</name>
</gene>
<accession>A0A9D4IH25</accession>